<evidence type="ECO:0000313" key="1">
    <source>
        <dbReference type="EMBL" id="MBC8359810.1"/>
    </source>
</evidence>
<dbReference type="EMBL" id="JACNJH010000014">
    <property type="protein sequence ID" value="MBC8359810.1"/>
    <property type="molecule type" value="Genomic_DNA"/>
</dbReference>
<gene>
    <name evidence="1" type="ORF">H8E23_00220</name>
</gene>
<proteinExistence type="predicted"/>
<sequence>MVIIYKQNVVDMVLMETLAEFHKVREKLRFFQEKYHRDFETFSIEIDKEEENFEHFDDYMEWKAYIQLFGDIKQRIEDLKHGNFQLA</sequence>
<dbReference type="Proteomes" id="UP000603434">
    <property type="component" value="Unassembled WGS sequence"/>
</dbReference>
<evidence type="ECO:0000313" key="2">
    <source>
        <dbReference type="Proteomes" id="UP000603434"/>
    </source>
</evidence>
<comment type="caution">
    <text evidence="1">The sequence shown here is derived from an EMBL/GenBank/DDBJ whole genome shotgun (WGS) entry which is preliminary data.</text>
</comment>
<protein>
    <submittedName>
        <fullName evidence="1">Uncharacterized protein</fullName>
    </submittedName>
</protein>
<accession>A0A8J6TFZ7</accession>
<reference evidence="1 2" key="1">
    <citation type="submission" date="2020-08" db="EMBL/GenBank/DDBJ databases">
        <title>Bridging the membrane lipid divide: bacteria of the FCB group superphylum have the potential to synthesize archaeal ether lipids.</title>
        <authorList>
            <person name="Villanueva L."/>
            <person name="Von Meijenfeldt F.A.B."/>
            <person name="Westbye A.B."/>
            <person name="Yadav S."/>
            <person name="Hopmans E.C."/>
            <person name="Dutilh B.E."/>
            <person name="Sinninghe Damste J.S."/>
        </authorList>
    </citation>
    <scope>NUCLEOTIDE SEQUENCE [LARGE SCALE GENOMIC DNA]</scope>
    <source>
        <strain evidence="1">NIOZ-UU30</strain>
    </source>
</reference>
<dbReference type="AlphaFoldDB" id="A0A8J6TFZ7"/>
<organism evidence="1 2">
    <name type="scientific">Candidatus Desulfatibia profunda</name>
    <dbReference type="NCBI Taxonomy" id="2841695"/>
    <lineage>
        <taxon>Bacteria</taxon>
        <taxon>Pseudomonadati</taxon>
        <taxon>Thermodesulfobacteriota</taxon>
        <taxon>Desulfobacteria</taxon>
        <taxon>Desulfobacterales</taxon>
        <taxon>Desulfobacterales incertae sedis</taxon>
        <taxon>Candidatus Desulfatibia</taxon>
    </lineage>
</organism>
<name>A0A8J6TFZ7_9BACT</name>